<dbReference type="InterPro" id="IPR036388">
    <property type="entry name" value="WH-like_DNA-bd_sf"/>
</dbReference>
<dbReference type="SUPFAM" id="SSF46785">
    <property type="entry name" value="Winged helix' DNA-binding domain"/>
    <property type="match status" value="1"/>
</dbReference>
<dbReference type="Pfam" id="PF00480">
    <property type="entry name" value="ROK"/>
    <property type="match status" value="1"/>
</dbReference>
<dbReference type="EMBL" id="FNHU01000010">
    <property type="protein sequence ID" value="SDN00145.1"/>
    <property type="molecule type" value="Genomic_DNA"/>
</dbReference>
<dbReference type="SUPFAM" id="SSF53067">
    <property type="entry name" value="Actin-like ATPase domain"/>
    <property type="match status" value="1"/>
</dbReference>
<dbReference type="InterPro" id="IPR036390">
    <property type="entry name" value="WH_DNA-bd_sf"/>
</dbReference>
<reference evidence="2 3" key="1">
    <citation type="submission" date="2016-10" db="EMBL/GenBank/DDBJ databases">
        <authorList>
            <person name="de Groot N.N."/>
        </authorList>
    </citation>
    <scope>NUCLEOTIDE SEQUENCE [LARGE SCALE GENOMIC DNA]</scope>
    <source>
        <strain evidence="2 3">KPR-7B</strain>
    </source>
</reference>
<sequence>MAVSTAAPGVDSPDSPWADLSDTQREIVLALLHHGRLLRPDIMRIVGISPGSVTRLTTPLVEAGLLTVHTQQVADTGRPQSPLEVRADAESVVGVGLSTGLLTAVLTDLRLGVLATARRPLPGHTPADIISELAAALTELAAAAPESPPPSCLGVSLGGTARDGRTVDEAVFYGWHRVPLADFIEARLGVPTIIGNDLTALTLREAWFGVGRECSRFNVLTVGAGVGYGLVVDGKVVTNPDAELGLLGMVPVPDGGRPAGVSPAMACLTNESLEQLWTDHHHDWLTAADIVARAEAGSADAVTVCASFARRLGHLLGMAAAFALPETVVVAGERATIAALFEDEVREGIAAVRRASAAPLDIVVREHDRADWACGAATLALRARVLGEL</sequence>
<gene>
    <name evidence="2" type="ORF">SAMN04487766_11082</name>
</gene>
<evidence type="ECO:0000313" key="3">
    <source>
        <dbReference type="Proteomes" id="UP000199671"/>
    </source>
</evidence>
<keyword evidence="2" id="KW-0808">Transferase</keyword>
<evidence type="ECO:0000313" key="2">
    <source>
        <dbReference type="EMBL" id="SDN00145.1"/>
    </source>
</evidence>
<dbReference type="InterPro" id="IPR043129">
    <property type="entry name" value="ATPase_NBD"/>
</dbReference>
<dbReference type="PANTHER" id="PTHR18964:SF149">
    <property type="entry name" value="BIFUNCTIONAL UDP-N-ACETYLGLUCOSAMINE 2-EPIMERASE_N-ACETYLMANNOSAMINE KINASE"/>
    <property type="match status" value="1"/>
</dbReference>
<dbReference type="Proteomes" id="UP000199671">
    <property type="component" value="Unassembled WGS sequence"/>
</dbReference>
<dbReference type="InterPro" id="IPR000600">
    <property type="entry name" value="ROK"/>
</dbReference>
<accession>A0A1G9XVE5</accession>
<dbReference type="PANTHER" id="PTHR18964">
    <property type="entry name" value="ROK (REPRESSOR, ORF, KINASE) FAMILY"/>
    <property type="match status" value="1"/>
</dbReference>
<protein>
    <submittedName>
        <fullName evidence="2">Sugar kinase of the NBD/HSP70 family, may contain an N-terminal HTH domain</fullName>
    </submittedName>
</protein>
<comment type="similarity">
    <text evidence="1">Belongs to the ROK (NagC/XylR) family.</text>
</comment>
<dbReference type="Pfam" id="PF13412">
    <property type="entry name" value="HTH_24"/>
    <property type="match status" value="1"/>
</dbReference>
<dbReference type="GO" id="GO:0016301">
    <property type="term" value="F:kinase activity"/>
    <property type="evidence" value="ECO:0007669"/>
    <property type="project" value="UniProtKB-KW"/>
</dbReference>
<dbReference type="AlphaFoldDB" id="A0A1G9XVE5"/>
<dbReference type="OrthoDB" id="3464494at2"/>
<evidence type="ECO:0000256" key="1">
    <source>
        <dbReference type="ARBA" id="ARBA00006479"/>
    </source>
</evidence>
<keyword evidence="2" id="KW-0418">Kinase</keyword>
<dbReference type="Gene3D" id="1.10.10.10">
    <property type="entry name" value="Winged helix-like DNA-binding domain superfamily/Winged helix DNA-binding domain"/>
    <property type="match status" value="1"/>
</dbReference>
<dbReference type="RefSeq" id="WP_092611326.1">
    <property type="nucleotide sequence ID" value="NZ_FNHU01000010.1"/>
</dbReference>
<organism evidence="2 3">
    <name type="scientific">Actinomyces ruminicola</name>
    <dbReference type="NCBI Taxonomy" id="332524"/>
    <lineage>
        <taxon>Bacteria</taxon>
        <taxon>Bacillati</taxon>
        <taxon>Actinomycetota</taxon>
        <taxon>Actinomycetes</taxon>
        <taxon>Actinomycetales</taxon>
        <taxon>Actinomycetaceae</taxon>
        <taxon>Actinomyces</taxon>
    </lineage>
</organism>
<dbReference type="Gene3D" id="3.30.420.40">
    <property type="match status" value="2"/>
</dbReference>
<proteinExistence type="inferred from homology"/>
<name>A0A1G9XVE5_9ACTO</name>